<dbReference type="Gene3D" id="3.40.50.1820">
    <property type="entry name" value="alpha/beta hydrolase"/>
    <property type="match status" value="1"/>
</dbReference>
<dbReference type="SUPFAM" id="SSF53474">
    <property type="entry name" value="alpha/beta-Hydrolases"/>
    <property type="match status" value="2"/>
</dbReference>
<evidence type="ECO:0000256" key="3">
    <source>
        <dbReference type="ARBA" id="ARBA00004370"/>
    </source>
</evidence>
<reference evidence="8 9" key="1">
    <citation type="submission" date="2019-06" db="EMBL/GenBank/DDBJ databases">
        <authorList>
            <person name="Broberg M."/>
        </authorList>
    </citation>
    <scope>NUCLEOTIDE SEQUENCE [LARGE SCALE GENOMIC DNA]</scope>
</reference>
<evidence type="ECO:0000313" key="9">
    <source>
        <dbReference type="Proteomes" id="UP000766486"/>
    </source>
</evidence>
<proteinExistence type="predicted"/>
<evidence type="ECO:0000256" key="4">
    <source>
        <dbReference type="ARBA" id="ARBA00022824"/>
    </source>
</evidence>
<comment type="subcellular location">
    <subcellularLocation>
        <location evidence="2">Endoplasmic reticulum</location>
    </subcellularLocation>
    <subcellularLocation>
        <location evidence="3">Membrane</location>
    </subcellularLocation>
    <subcellularLocation>
        <location evidence="1">Mitochondrion</location>
    </subcellularLocation>
</comment>
<evidence type="ECO:0000256" key="7">
    <source>
        <dbReference type="SAM" id="MobiDB-lite"/>
    </source>
</evidence>
<keyword evidence="9" id="KW-1185">Reference proteome</keyword>
<comment type="caution">
    <text evidence="8">The sequence shown here is derived from an EMBL/GenBank/DDBJ whole genome shotgun (WGS) entry which is preliminary data.</text>
</comment>
<evidence type="ECO:0000256" key="2">
    <source>
        <dbReference type="ARBA" id="ARBA00004240"/>
    </source>
</evidence>
<sequence length="845" mass="94746">MEPLAFRLRGVPHSSNAEDVVQSIKKAFDAKEFQWKSVSTHSLVESPGRPGEKTATGSFDQWRGPLPVDSHTSILCFCHECSKKISDGQERTHKEDLVLDFRFEGLTILSSPVANNWEFESAQGFDHLRISVIAIPGLGGHTFESFQQRGSTFMWLRDRLPKDIPGARIFTWGYESMECGGDFLLNIEDLGMDFREALRLVSCNGVMGCGTRINRPIILLGHSVGGLVIQEAILSMMIDRQEYDANLKQISAMIFLDVPRQTMRPRRFGTISLVDPVTGLDDVYMEDPDFMQPETKSSSQEDHEMELLVGKDSATFGKEYYHDKRRFHTVGINSTHLDIVKFQGPQDDAYHYKLLPWLKRLQDKGSATFQGIVNLSPFPANDSGRVFRIRGIPSSYLELDLVKELKTVLGLGTNINILVESLALNPDELDEKCATIRFDPIPQQLGKLKSVGGRGDTWSIERPDQGIAAELDGHFYGITPLHIGDSETYSADSIIALSGLNGHAFGSFKARGSPWMWLRDALPQYIKDSRIFIYGYDTKLIGSSSFQSLRNLGQVLYLTIRNLRQTDSKSTGVPLIFIGHSLGGLVIKEVYQMIKIMTEEKDHMNSTILDAIRGILFFGTPHTGMNTGSLAQMARGRPNEELVKSLDIDSQYLKTLDDGFHVALRSLDPKPQLIGFFETRLSASARQDVSEDLEGKEVVTWRMDGDESLAVDEKSATYNMDQRYPIDRDHSHIVKFESRYDLYFKIVRGQIKRLIDQPLYNSVAPAEGSASQRSKPSIPEISKKSREGANEENETEFPAGSEEDKVNDTQAEQEGGQTRKKRLKRQDIARGVLSLVRNKSSTAGP</sequence>
<feature type="region of interest" description="Disordered" evidence="7">
    <location>
        <begin position="43"/>
        <end position="62"/>
    </location>
</feature>
<keyword evidence="4" id="KW-0256">Endoplasmic reticulum</keyword>
<dbReference type="Proteomes" id="UP000766486">
    <property type="component" value="Unassembled WGS sequence"/>
</dbReference>
<evidence type="ECO:0000313" key="8">
    <source>
        <dbReference type="EMBL" id="VUC27567.1"/>
    </source>
</evidence>
<name>A0ABY6U8W7_BIOOC</name>
<evidence type="ECO:0000256" key="6">
    <source>
        <dbReference type="ARBA" id="ARBA00023136"/>
    </source>
</evidence>
<accession>A0ABY6U8W7</accession>
<organism evidence="8 9">
    <name type="scientific">Bionectria ochroleuca</name>
    <name type="common">Gliocladium roseum</name>
    <dbReference type="NCBI Taxonomy" id="29856"/>
    <lineage>
        <taxon>Eukaryota</taxon>
        <taxon>Fungi</taxon>
        <taxon>Dikarya</taxon>
        <taxon>Ascomycota</taxon>
        <taxon>Pezizomycotina</taxon>
        <taxon>Sordariomycetes</taxon>
        <taxon>Hypocreomycetidae</taxon>
        <taxon>Hypocreales</taxon>
        <taxon>Bionectriaceae</taxon>
        <taxon>Clonostachys</taxon>
    </lineage>
</organism>
<evidence type="ECO:0008006" key="10">
    <source>
        <dbReference type="Google" id="ProtNLM"/>
    </source>
</evidence>
<protein>
    <recommendedName>
        <fullName evidence="10">DUF676 domain-containing protein</fullName>
    </recommendedName>
</protein>
<dbReference type="PANTHER" id="PTHR48182:SF2">
    <property type="entry name" value="PROTEIN SERAC1"/>
    <property type="match status" value="1"/>
</dbReference>
<feature type="region of interest" description="Disordered" evidence="7">
    <location>
        <begin position="764"/>
        <end position="845"/>
    </location>
</feature>
<dbReference type="EMBL" id="CABFNS010000771">
    <property type="protein sequence ID" value="VUC27567.1"/>
    <property type="molecule type" value="Genomic_DNA"/>
</dbReference>
<dbReference type="PANTHER" id="PTHR48182">
    <property type="entry name" value="PROTEIN SERAC1"/>
    <property type="match status" value="1"/>
</dbReference>
<evidence type="ECO:0000256" key="5">
    <source>
        <dbReference type="ARBA" id="ARBA00023128"/>
    </source>
</evidence>
<evidence type="ECO:0000256" key="1">
    <source>
        <dbReference type="ARBA" id="ARBA00004173"/>
    </source>
</evidence>
<keyword evidence="5" id="KW-0496">Mitochondrion</keyword>
<gene>
    <name evidence="8" type="ORF">CLO192961_LOCUS214471</name>
</gene>
<dbReference type="InterPro" id="IPR052374">
    <property type="entry name" value="SERAC1"/>
</dbReference>
<keyword evidence="6" id="KW-0472">Membrane</keyword>
<dbReference type="InterPro" id="IPR029058">
    <property type="entry name" value="AB_hydrolase_fold"/>
</dbReference>